<sequence>MTSLAGRFAGILLAAGLVMSPAGAQERAPAAPEPSTPAVAPQADPERTLKPVSAFDGIADETQRSIAIFEETGKVLLHPRCVNCHPAGNSPLQGMEMREHQPPVVRGDSNFGAPGMMCNTCHGPENVEVVAQAEGIRSIPGNPNWHVAPIEMAWEGRSLAEICVQIKDQDRNGGKTLAELVEHMAADDLVGWGWNPGQGREKVPGTQEQFGALYEAWAATGAHCPTG</sequence>
<evidence type="ECO:0000256" key="2">
    <source>
        <dbReference type="SAM" id="SignalP"/>
    </source>
</evidence>
<dbReference type="EMBL" id="AAPJ01000004">
    <property type="protein sequence ID" value="EAS49752.1"/>
    <property type="molecule type" value="Genomic_DNA"/>
</dbReference>
<dbReference type="RefSeq" id="WP_009208291.1">
    <property type="nucleotide sequence ID" value="NZ_BBWP01000034.1"/>
</dbReference>
<dbReference type="InterPro" id="IPR036280">
    <property type="entry name" value="Multihaem_cyt_sf"/>
</dbReference>
<reference evidence="3 4" key="1">
    <citation type="journal article" date="2008" name="Appl. Environ. Microbiol.">
        <title>Genomic insights into Mn(II) oxidation by the marine alphaproteobacterium Aurantimonas sp. strain SI85-9A1.</title>
        <authorList>
            <person name="Dick G.J."/>
            <person name="Podell S."/>
            <person name="Johnson H.A."/>
            <person name="Rivera-Espinoza Y."/>
            <person name="Bernier-Latmani R."/>
            <person name="McCarthy J.K."/>
            <person name="Torpey J.W."/>
            <person name="Clement B.G."/>
            <person name="Gaasterland T."/>
            <person name="Tebo B.M."/>
        </authorList>
    </citation>
    <scope>NUCLEOTIDE SEQUENCE [LARGE SCALE GENOMIC DNA]</scope>
    <source>
        <strain evidence="3 4">SI85-9A1</strain>
    </source>
</reference>
<feature type="signal peptide" evidence="2">
    <location>
        <begin position="1"/>
        <end position="24"/>
    </location>
</feature>
<evidence type="ECO:0000256" key="1">
    <source>
        <dbReference type="SAM" id="MobiDB-lite"/>
    </source>
</evidence>
<feature type="region of interest" description="Disordered" evidence="1">
    <location>
        <begin position="25"/>
        <end position="44"/>
    </location>
</feature>
<keyword evidence="2" id="KW-0732">Signal</keyword>
<protein>
    <recommendedName>
        <fullName evidence="5">Isoquinoline 1-oxidoreductase subunit</fullName>
    </recommendedName>
</protein>
<evidence type="ECO:0008006" key="5">
    <source>
        <dbReference type="Google" id="ProtNLM"/>
    </source>
</evidence>
<evidence type="ECO:0000313" key="3">
    <source>
        <dbReference type="EMBL" id="EAS49752.1"/>
    </source>
</evidence>
<keyword evidence="4" id="KW-1185">Reference proteome</keyword>
<feature type="chain" id="PRO_5004197581" description="Isoquinoline 1-oxidoreductase subunit" evidence="2">
    <location>
        <begin position="25"/>
        <end position="227"/>
    </location>
</feature>
<evidence type="ECO:0000313" key="4">
    <source>
        <dbReference type="Proteomes" id="UP000000321"/>
    </source>
</evidence>
<organism evidence="3 4">
    <name type="scientific">Aurantimonas manganoxydans (strain ATCC BAA-1229 / DSM 21871 / SI85-9A1)</name>
    <dbReference type="NCBI Taxonomy" id="287752"/>
    <lineage>
        <taxon>Bacteria</taxon>
        <taxon>Pseudomonadati</taxon>
        <taxon>Pseudomonadota</taxon>
        <taxon>Alphaproteobacteria</taxon>
        <taxon>Hyphomicrobiales</taxon>
        <taxon>Aurantimonadaceae</taxon>
        <taxon>Aurantimonas</taxon>
    </lineage>
</organism>
<dbReference type="HOGENOM" id="CLU_097425_1_0_5"/>
<proteinExistence type="predicted"/>
<dbReference type="OrthoDB" id="656942at2"/>
<accession>Q1YH27</accession>
<dbReference type="BioCyc" id="AURANTIMONAS:SI859A1_00412-MONOMER"/>
<comment type="caution">
    <text evidence="3">The sequence shown here is derived from an EMBL/GenBank/DDBJ whole genome shotgun (WGS) entry which is preliminary data.</text>
</comment>
<dbReference type="SUPFAM" id="SSF48695">
    <property type="entry name" value="Multiheme cytochromes"/>
    <property type="match status" value="1"/>
</dbReference>
<name>Q1YH27_AURMS</name>
<gene>
    <name evidence="3" type="ORF">SI859A1_00412</name>
</gene>
<dbReference type="AlphaFoldDB" id="Q1YH27"/>
<dbReference type="Proteomes" id="UP000000321">
    <property type="component" value="Unassembled WGS sequence"/>
</dbReference>